<feature type="non-terminal residue" evidence="1">
    <location>
        <position position="1"/>
    </location>
</feature>
<organism evidence="1">
    <name type="scientific">hydrothermal vent metagenome</name>
    <dbReference type="NCBI Taxonomy" id="652676"/>
    <lineage>
        <taxon>unclassified sequences</taxon>
        <taxon>metagenomes</taxon>
        <taxon>ecological metagenomes</taxon>
    </lineage>
</organism>
<dbReference type="Pfam" id="PF06245">
    <property type="entry name" value="DUF1015"/>
    <property type="match status" value="1"/>
</dbReference>
<gene>
    <name evidence="1" type="ORF">MNBD_DELTA03-1851</name>
</gene>
<dbReference type="PANTHER" id="PTHR36454">
    <property type="entry name" value="LMO2823 PROTEIN"/>
    <property type="match status" value="1"/>
</dbReference>
<dbReference type="AlphaFoldDB" id="A0A3B0VVW4"/>
<evidence type="ECO:0000313" key="1">
    <source>
        <dbReference type="EMBL" id="VAW42587.1"/>
    </source>
</evidence>
<dbReference type="EMBL" id="UOEX01000459">
    <property type="protein sequence ID" value="VAW42587.1"/>
    <property type="molecule type" value="Genomic_DNA"/>
</dbReference>
<evidence type="ECO:0008006" key="2">
    <source>
        <dbReference type="Google" id="ProtNLM"/>
    </source>
</evidence>
<reference evidence="1" key="1">
    <citation type="submission" date="2018-06" db="EMBL/GenBank/DDBJ databases">
        <authorList>
            <person name="Zhirakovskaya E."/>
        </authorList>
    </citation>
    <scope>NUCLEOTIDE SEQUENCE</scope>
</reference>
<dbReference type="InterPro" id="IPR008323">
    <property type="entry name" value="UCP033563"/>
</dbReference>
<accession>A0A3B0VVW4</accession>
<sequence length="266" mass="30125">WQVTDADTIARVQALLAHKAFYIADGHHRYNTSLQLRELMRRRQGEVAADSPYDYTMMYLCGMEDEGLSVLPTHRLVHIPYLIDLEAITARMADYFIVEEINGGTRELLLEQVLSRMDENNSATIFGFYHPGSDRCFLLTLRPGVMEKNCSGKHPEALRDLDVTVLSELVLECILNLEHEQCERDNLISYYPDPDEALDAAVKGCTAEAHDTPLLFLMNSTLVAQVRRVADESLVMPHKSTYFYPKLLSGLLINQIHADEKIVSAP</sequence>
<protein>
    <recommendedName>
        <fullName evidence="2">DUF1015 domain-containing protein</fullName>
    </recommendedName>
</protein>
<name>A0A3B0VVW4_9ZZZZ</name>
<proteinExistence type="predicted"/>
<dbReference type="PANTHER" id="PTHR36454:SF1">
    <property type="entry name" value="DUF1015 DOMAIN-CONTAINING PROTEIN"/>
    <property type="match status" value="1"/>
</dbReference>